<feature type="DNA-binding region" description="OmpR/PhoB-type" evidence="5">
    <location>
        <begin position="1"/>
        <end position="105"/>
    </location>
</feature>
<dbReference type="InterPro" id="IPR016032">
    <property type="entry name" value="Sig_transdc_resp-reg_C-effctor"/>
</dbReference>
<keyword evidence="4" id="KW-0804">Transcription</keyword>
<dbReference type="AlphaFoldDB" id="A0A3N9WKX7"/>
<gene>
    <name evidence="7" type="ORF">DLJ59_18370</name>
</gene>
<dbReference type="Proteomes" id="UP000282312">
    <property type="component" value="Unassembled WGS sequence"/>
</dbReference>
<keyword evidence="8" id="KW-1185">Reference proteome</keyword>
<dbReference type="SMART" id="SM00862">
    <property type="entry name" value="Trans_reg_C"/>
    <property type="match status" value="1"/>
</dbReference>
<dbReference type="FunFam" id="1.25.40.10:FF:000222">
    <property type="entry name" value="SARP family transcriptional regulator"/>
    <property type="match status" value="1"/>
</dbReference>
<evidence type="ECO:0000256" key="5">
    <source>
        <dbReference type="PROSITE-ProRule" id="PRU01091"/>
    </source>
</evidence>
<dbReference type="InterPro" id="IPR011990">
    <property type="entry name" value="TPR-like_helical_dom_sf"/>
</dbReference>
<protein>
    <recommendedName>
        <fullName evidence="6">OmpR/PhoB-type domain-containing protein</fullName>
    </recommendedName>
</protein>
<evidence type="ECO:0000313" key="7">
    <source>
        <dbReference type="EMBL" id="RQX01390.1"/>
    </source>
</evidence>
<dbReference type="SUPFAM" id="SSF46894">
    <property type="entry name" value="C-terminal effector domain of the bipartite response regulators"/>
    <property type="match status" value="1"/>
</dbReference>
<keyword evidence="2" id="KW-0805">Transcription regulation</keyword>
<dbReference type="SMART" id="SM01043">
    <property type="entry name" value="BTAD"/>
    <property type="match status" value="1"/>
</dbReference>
<comment type="similarity">
    <text evidence="1">Belongs to the AfsR/DnrI/RedD regulatory family.</text>
</comment>
<reference evidence="7 8" key="1">
    <citation type="submission" date="2018-05" db="EMBL/GenBank/DDBJ databases">
        <title>Micromonospora from Atacama Desert.</title>
        <authorList>
            <person name="Carro L."/>
            <person name="Goodfellow M."/>
            <person name="Klenk H.-P."/>
        </authorList>
    </citation>
    <scope>NUCLEOTIDE SEQUENCE [LARGE SCALE GENOMIC DNA]</scope>
    <source>
        <strain evidence="7 8">LB39</strain>
    </source>
</reference>
<proteinExistence type="inferred from homology"/>
<dbReference type="GO" id="GO:0000160">
    <property type="term" value="P:phosphorelay signal transduction system"/>
    <property type="evidence" value="ECO:0007669"/>
    <property type="project" value="InterPro"/>
</dbReference>
<dbReference type="PANTHER" id="PTHR35807:SF1">
    <property type="entry name" value="TRANSCRIPTIONAL REGULATOR REDD"/>
    <property type="match status" value="1"/>
</dbReference>
<evidence type="ECO:0000256" key="2">
    <source>
        <dbReference type="ARBA" id="ARBA00023015"/>
    </source>
</evidence>
<dbReference type="Pfam" id="PF03704">
    <property type="entry name" value="BTAD"/>
    <property type="match status" value="1"/>
</dbReference>
<dbReference type="OrthoDB" id="3208838at2"/>
<evidence type="ECO:0000259" key="6">
    <source>
        <dbReference type="PROSITE" id="PS51755"/>
    </source>
</evidence>
<evidence type="ECO:0000256" key="1">
    <source>
        <dbReference type="ARBA" id="ARBA00005820"/>
    </source>
</evidence>
<keyword evidence="3 5" id="KW-0238">DNA-binding</keyword>
<dbReference type="InterPro" id="IPR005158">
    <property type="entry name" value="BTAD"/>
</dbReference>
<name>A0A3N9WKX7_9ACTN</name>
<dbReference type="Pfam" id="PF00486">
    <property type="entry name" value="Trans_reg_C"/>
    <property type="match status" value="1"/>
</dbReference>
<sequence length="268" mass="29790">MNRENEKVVFQLLGPVSAHLNHQPVMPNAPKQRQILVLLALNAGRVVTTQTLVEELWGDQPPRSFATTLQTYIFQLRAKLATAARDRDWARRLLGTRHSGYQLDGQLCETDVAEFDNLARAGRRAVDSGDPKGSSELLGCALALWRGPALVDVPVGRILRAEVGSLEENRIGVLERRIEADIDLGRHADLLGELTMLVAKHPMHENFYALLMVAYYRSGRAGNALEAFRQIRAVLRDELGVEPGPRLQRLHQAILAGALDFEPVWLAS</sequence>
<evidence type="ECO:0000313" key="8">
    <source>
        <dbReference type="Proteomes" id="UP000282312"/>
    </source>
</evidence>
<dbReference type="GO" id="GO:0006355">
    <property type="term" value="P:regulation of DNA-templated transcription"/>
    <property type="evidence" value="ECO:0007669"/>
    <property type="project" value="InterPro"/>
</dbReference>
<comment type="caution">
    <text evidence="7">The sequence shown here is derived from an EMBL/GenBank/DDBJ whole genome shotgun (WGS) entry which is preliminary data.</text>
</comment>
<dbReference type="CDD" id="cd15831">
    <property type="entry name" value="BTAD"/>
    <property type="match status" value="1"/>
</dbReference>
<evidence type="ECO:0000256" key="3">
    <source>
        <dbReference type="ARBA" id="ARBA00023125"/>
    </source>
</evidence>
<dbReference type="Gene3D" id="1.25.40.10">
    <property type="entry name" value="Tetratricopeptide repeat domain"/>
    <property type="match status" value="1"/>
</dbReference>
<organism evidence="7 8">
    <name type="scientific">Micromonospora inaquosa</name>
    <dbReference type="NCBI Taxonomy" id="2203716"/>
    <lineage>
        <taxon>Bacteria</taxon>
        <taxon>Bacillati</taxon>
        <taxon>Actinomycetota</taxon>
        <taxon>Actinomycetes</taxon>
        <taxon>Micromonosporales</taxon>
        <taxon>Micromonosporaceae</taxon>
        <taxon>Micromonospora</taxon>
    </lineage>
</organism>
<accession>A0A3N9WKX7</accession>
<dbReference type="GO" id="GO:0003677">
    <property type="term" value="F:DNA binding"/>
    <property type="evidence" value="ECO:0007669"/>
    <property type="project" value="UniProtKB-UniRule"/>
</dbReference>
<dbReference type="EMBL" id="QGSZ01000224">
    <property type="protein sequence ID" value="RQX01390.1"/>
    <property type="molecule type" value="Genomic_DNA"/>
</dbReference>
<dbReference type="InterPro" id="IPR001867">
    <property type="entry name" value="OmpR/PhoB-type_DNA-bd"/>
</dbReference>
<evidence type="ECO:0000256" key="4">
    <source>
        <dbReference type="ARBA" id="ARBA00023163"/>
    </source>
</evidence>
<dbReference type="InterPro" id="IPR036388">
    <property type="entry name" value="WH-like_DNA-bd_sf"/>
</dbReference>
<dbReference type="PROSITE" id="PS51755">
    <property type="entry name" value="OMPR_PHOB"/>
    <property type="match status" value="1"/>
</dbReference>
<dbReference type="RefSeq" id="WP_124773863.1">
    <property type="nucleotide sequence ID" value="NZ_JBEZFR010000025.1"/>
</dbReference>
<feature type="domain" description="OmpR/PhoB-type" evidence="6">
    <location>
        <begin position="1"/>
        <end position="105"/>
    </location>
</feature>
<dbReference type="SUPFAM" id="SSF48452">
    <property type="entry name" value="TPR-like"/>
    <property type="match status" value="1"/>
</dbReference>
<dbReference type="Gene3D" id="1.10.10.10">
    <property type="entry name" value="Winged helix-like DNA-binding domain superfamily/Winged helix DNA-binding domain"/>
    <property type="match status" value="1"/>
</dbReference>
<dbReference type="PANTHER" id="PTHR35807">
    <property type="entry name" value="TRANSCRIPTIONAL REGULATOR REDD-RELATED"/>
    <property type="match status" value="1"/>
</dbReference>
<dbReference type="InterPro" id="IPR051677">
    <property type="entry name" value="AfsR-DnrI-RedD_regulator"/>
</dbReference>